<dbReference type="RefSeq" id="WP_279651022.1">
    <property type="nucleotide sequence ID" value="NZ_CP122539.1"/>
</dbReference>
<accession>A0ABY8L0Y9</accession>
<keyword evidence="6 11" id="KW-0378">Hydrolase</keyword>
<evidence type="ECO:0000313" key="11">
    <source>
        <dbReference type="EMBL" id="WGH75132.1"/>
    </source>
</evidence>
<evidence type="ECO:0000256" key="2">
    <source>
        <dbReference type="ARBA" id="ARBA00005135"/>
    </source>
</evidence>
<keyword evidence="8" id="KW-0718">Serine biosynthesis</keyword>
<evidence type="ECO:0000256" key="7">
    <source>
        <dbReference type="ARBA" id="ARBA00022842"/>
    </source>
</evidence>
<gene>
    <name evidence="11" type="ORF">P8625_13805</name>
</gene>
<evidence type="ECO:0000256" key="5">
    <source>
        <dbReference type="ARBA" id="ARBA00022723"/>
    </source>
</evidence>
<dbReference type="InterPro" id="IPR023214">
    <property type="entry name" value="HAD_sf"/>
</dbReference>
<dbReference type="Pfam" id="PF00702">
    <property type="entry name" value="Hydrolase"/>
    <property type="match status" value="1"/>
</dbReference>
<comment type="cofactor">
    <cofactor evidence="1">
        <name>Mg(2+)</name>
        <dbReference type="ChEBI" id="CHEBI:18420"/>
    </cofactor>
</comment>
<dbReference type="EC" id="3.1.3.3" evidence="3"/>
<dbReference type="PANTHER" id="PTHR43344">
    <property type="entry name" value="PHOSPHOSERINE PHOSPHATASE"/>
    <property type="match status" value="1"/>
</dbReference>
<evidence type="ECO:0000256" key="8">
    <source>
        <dbReference type="ARBA" id="ARBA00023299"/>
    </source>
</evidence>
<proteinExistence type="predicted"/>
<sequence length="337" mass="38593">MSKIVQMNLVLLAVCFILSCNTDTKKDKNNEVMLSDPLPSFNTSEAKKNIIDFVTSVTDSTSTKFVKKENRIVVFDNDGTLWVEQPIPSQLFFAFDRIQELAKNNPDWEHKMPFKAVLEEDTEAISKLHKKDLVEIVGTAHAVDNVTNFDAIVNNWLKTAKHPILNRNYTQLVYKPMLELLNYLRAKDFTIYIVSGGSQEFMRAWAPEIYGIPKKNIIGSTFEREVVEKGDTISIAQTKNLEFFDDHQGKVVAIDKFIGQKPIMIVGNSDGDLEMMKYSDTNNPLPTFMLYLDHTDGEREFLYTKNTPAGKLMEGKKVAKERNWTIINMKTDWKTVF</sequence>
<dbReference type="InterPro" id="IPR050582">
    <property type="entry name" value="HAD-like_SerB"/>
</dbReference>
<dbReference type="PROSITE" id="PS51257">
    <property type="entry name" value="PROKAR_LIPOPROTEIN"/>
    <property type="match status" value="1"/>
</dbReference>
<evidence type="ECO:0000256" key="4">
    <source>
        <dbReference type="ARBA" id="ARBA00022605"/>
    </source>
</evidence>
<keyword evidence="12" id="KW-1185">Reference proteome</keyword>
<comment type="catalytic activity">
    <reaction evidence="10">
        <text>O-phospho-D-serine + H2O = D-serine + phosphate</text>
        <dbReference type="Rhea" id="RHEA:24873"/>
        <dbReference type="ChEBI" id="CHEBI:15377"/>
        <dbReference type="ChEBI" id="CHEBI:35247"/>
        <dbReference type="ChEBI" id="CHEBI:43474"/>
        <dbReference type="ChEBI" id="CHEBI:58680"/>
        <dbReference type="EC" id="3.1.3.3"/>
    </reaction>
</comment>
<dbReference type="Gene3D" id="3.40.50.1000">
    <property type="entry name" value="HAD superfamily/HAD-like"/>
    <property type="match status" value="1"/>
</dbReference>
<dbReference type="InterPro" id="IPR036412">
    <property type="entry name" value="HAD-like_sf"/>
</dbReference>
<keyword evidence="5" id="KW-0479">Metal-binding</keyword>
<evidence type="ECO:0000256" key="3">
    <source>
        <dbReference type="ARBA" id="ARBA00012640"/>
    </source>
</evidence>
<evidence type="ECO:0000256" key="9">
    <source>
        <dbReference type="ARBA" id="ARBA00048138"/>
    </source>
</evidence>
<keyword evidence="4" id="KW-0028">Amino-acid biosynthesis</keyword>
<comment type="pathway">
    <text evidence="2">Amino-acid biosynthesis; L-serine biosynthesis; L-serine from 3-phospho-D-glycerate: step 3/3.</text>
</comment>
<protein>
    <recommendedName>
        <fullName evidence="3">phosphoserine phosphatase</fullName>
        <ecNumber evidence="3">3.1.3.3</ecNumber>
    </recommendedName>
</protein>
<dbReference type="GO" id="GO:0016787">
    <property type="term" value="F:hydrolase activity"/>
    <property type="evidence" value="ECO:0007669"/>
    <property type="project" value="UniProtKB-KW"/>
</dbReference>
<name>A0ABY8L0Y9_9FLAO</name>
<dbReference type="PANTHER" id="PTHR43344:SF2">
    <property type="entry name" value="PHOSPHOSERINE PHOSPHATASE"/>
    <property type="match status" value="1"/>
</dbReference>
<organism evidence="11 12">
    <name type="scientific">Tenacibaculum tangerinum</name>
    <dbReference type="NCBI Taxonomy" id="3038772"/>
    <lineage>
        <taxon>Bacteria</taxon>
        <taxon>Pseudomonadati</taxon>
        <taxon>Bacteroidota</taxon>
        <taxon>Flavobacteriia</taxon>
        <taxon>Flavobacteriales</taxon>
        <taxon>Flavobacteriaceae</taxon>
        <taxon>Tenacibaculum</taxon>
    </lineage>
</organism>
<dbReference type="EMBL" id="CP122539">
    <property type="protein sequence ID" value="WGH75132.1"/>
    <property type="molecule type" value="Genomic_DNA"/>
</dbReference>
<evidence type="ECO:0000256" key="10">
    <source>
        <dbReference type="ARBA" id="ARBA00048523"/>
    </source>
</evidence>
<evidence type="ECO:0000313" key="12">
    <source>
        <dbReference type="Proteomes" id="UP001232001"/>
    </source>
</evidence>
<evidence type="ECO:0000256" key="1">
    <source>
        <dbReference type="ARBA" id="ARBA00001946"/>
    </source>
</evidence>
<evidence type="ECO:0000256" key="6">
    <source>
        <dbReference type="ARBA" id="ARBA00022801"/>
    </source>
</evidence>
<comment type="catalytic activity">
    <reaction evidence="9">
        <text>O-phospho-L-serine + H2O = L-serine + phosphate</text>
        <dbReference type="Rhea" id="RHEA:21208"/>
        <dbReference type="ChEBI" id="CHEBI:15377"/>
        <dbReference type="ChEBI" id="CHEBI:33384"/>
        <dbReference type="ChEBI" id="CHEBI:43474"/>
        <dbReference type="ChEBI" id="CHEBI:57524"/>
        <dbReference type="EC" id="3.1.3.3"/>
    </reaction>
</comment>
<dbReference type="SUPFAM" id="SSF56784">
    <property type="entry name" value="HAD-like"/>
    <property type="match status" value="1"/>
</dbReference>
<dbReference type="CDD" id="cd01427">
    <property type="entry name" value="HAD_like"/>
    <property type="match status" value="1"/>
</dbReference>
<reference evidence="11 12" key="1">
    <citation type="submission" date="2023-04" db="EMBL/GenBank/DDBJ databases">
        <title>Tenacibaculum tangerinum sp. nov., isolated from sea tidal flat of South Korea.</title>
        <authorList>
            <person name="Lee S.H."/>
            <person name="Kim J.-J."/>
        </authorList>
    </citation>
    <scope>NUCLEOTIDE SEQUENCE [LARGE SCALE GENOMIC DNA]</scope>
    <source>
        <strain evidence="11 12">GRR-S3-23</strain>
    </source>
</reference>
<keyword evidence="7" id="KW-0460">Magnesium</keyword>
<dbReference type="Proteomes" id="UP001232001">
    <property type="component" value="Chromosome"/>
</dbReference>